<sequence>MSLTSGAPHLGSFRIGSDRYTELYDTYGLTALLREHARRRDGAVLFACTGKHGKDTALAVTDPAACRVLVSPLRRDPLRRDAGGDRLLACWEHRAWHDVESADVTGRTRQRGPGGAPQRPAGPRGGHNSPVTAGSWPP</sequence>
<gene>
    <name evidence="2" type="ORF">AC230_05800</name>
</gene>
<dbReference type="InterPro" id="IPR014711">
    <property type="entry name" value="TopoI_cat_a-hlx-sub_euk"/>
</dbReference>
<dbReference type="EMBL" id="LFXA01000002">
    <property type="protein sequence ID" value="KNB54054.1"/>
    <property type="molecule type" value="Genomic_DNA"/>
</dbReference>
<dbReference type="PATRIC" id="fig|1678637.3.peg.1256"/>
<dbReference type="Gene3D" id="3.90.15.10">
    <property type="entry name" value="Topoisomerase I, Chain A, domain 3"/>
    <property type="match status" value="1"/>
</dbReference>
<dbReference type="OrthoDB" id="9778962at2"/>
<dbReference type="GO" id="GO:0006265">
    <property type="term" value="P:DNA topological change"/>
    <property type="evidence" value="ECO:0007669"/>
    <property type="project" value="InterPro"/>
</dbReference>
<keyword evidence="3" id="KW-1185">Reference proteome</keyword>
<dbReference type="GO" id="GO:0003677">
    <property type="term" value="F:DNA binding"/>
    <property type="evidence" value="ECO:0007669"/>
    <property type="project" value="InterPro"/>
</dbReference>
<dbReference type="GO" id="GO:0003917">
    <property type="term" value="F:DNA topoisomerase type I (single strand cut, ATP-independent) activity"/>
    <property type="evidence" value="ECO:0007669"/>
    <property type="project" value="InterPro"/>
</dbReference>
<dbReference type="Proteomes" id="UP000037288">
    <property type="component" value="Unassembled WGS sequence"/>
</dbReference>
<dbReference type="RefSeq" id="WP_049714795.1">
    <property type="nucleotide sequence ID" value="NZ_LFXA01000002.1"/>
</dbReference>
<dbReference type="AlphaFoldDB" id="A0A0K9XKZ1"/>
<organism evidence="2 3">
    <name type="scientific">Streptomyces caatingaensis</name>
    <dbReference type="NCBI Taxonomy" id="1678637"/>
    <lineage>
        <taxon>Bacteria</taxon>
        <taxon>Bacillati</taxon>
        <taxon>Actinomycetota</taxon>
        <taxon>Actinomycetes</taxon>
        <taxon>Kitasatosporales</taxon>
        <taxon>Streptomycetaceae</taxon>
        <taxon>Streptomyces</taxon>
    </lineage>
</organism>
<proteinExistence type="predicted"/>
<reference evidence="3" key="1">
    <citation type="submission" date="2015-07" db="EMBL/GenBank/DDBJ databases">
        <title>Draft genome sequence of Streptomyces sp. CMAA 1322, a bacterium isolated from Caatinga biome, from dry forest semiarid of Brazil.</title>
        <authorList>
            <person name="Santos S.N."/>
            <person name="Gacesa R."/>
            <person name="Taketani R.G."/>
            <person name="Long P.F."/>
            <person name="Melo I.S."/>
        </authorList>
    </citation>
    <scope>NUCLEOTIDE SEQUENCE [LARGE SCALE GENOMIC DNA]</scope>
    <source>
        <strain evidence="3">CMAA 1322</strain>
    </source>
</reference>
<dbReference type="STRING" id="1678637.AC230_05800"/>
<accession>A0A0K9XKZ1</accession>
<name>A0A0K9XKZ1_9ACTN</name>
<feature type="region of interest" description="Disordered" evidence="1">
    <location>
        <begin position="101"/>
        <end position="138"/>
    </location>
</feature>
<evidence type="ECO:0000313" key="2">
    <source>
        <dbReference type="EMBL" id="KNB54054.1"/>
    </source>
</evidence>
<dbReference type="InterPro" id="IPR011010">
    <property type="entry name" value="DNA_brk_join_enz"/>
</dbReference>
<evidence type="ECO:0000256" key="1">
    <source>
        <dbReference type="SAM" id="MobiDB-lite"/>
    </source>
</evidence>
<comment type="caution">
    <text evidence="2">The sequence shown here is derived from an EMBL/GenBank/DDBJ whole genome shotgun (WGS) entry which is preliminary data.</text>
</comment>
<dbReference type="SUPFAM" id="SSF56349">
    <property type="entry name" value="DNA breaking-rejoining enzymes"/>
    <property type="match status" value="1"/>
</dbReference>
<evidence type="ECO:0000313" key="3">
    <source>
        <dbReference type="Proteomes" id="UP000037288"/>
    </source>
</evidence>
<protein>
    <submittedName>
        <fullName evidence="2">Uncharacterized protein</fullName>
    </submittedName>
</protein>